<keyword evidence="4" id="KW-1185">Reference proteome</keyword>
<dbReference type="RefSeq" id="WP_202390846.1">
    <property type="nucleotide sequence ID" value="NZ_BAAADZ010000002.1"/>
</dbReference>
<feature type="chain" id="PRO_5046107480" evidence="2">
    <location>
        <begin position="26"/>
        <end position="197"/>
    </location>
</feature>
<dbReference type="PROSITE" id="PS51257">
    <property type="entry name" value="PROKAR_LIPOPROTEIN"/>
    <property type="match status" value="1"/>
</dbReference>
<protein>
    <submittedName>
        <fullName evidence="3">Conjugal transfer pilus assembly protein TraV</fullName>
    </submittedName>
</protein>
<dbReference type="Proteomes" id="UP000548685">
    <property type="component" value="Unassembled WGS sequence"/>
</dbReference>
<gene>
    <name evidence="3" type="ORF">FHS52_000967</name>
</gene>
<name>A0ABR6HWK8_9SPHN</name>
<evidence type="ECO:0000256" key="1">
    <source>
        <dbReference type="SAM" id="MobiDB-lite"/>
    </source>
</evidence>
<proteinExistence type="predicted"/>
<evidence type="ECO:0000256" key="2">
    <source>
        <dbReference type="SAM" id="SignalP"/>
    </source>
</evidence>
<keyword evidence="2" id="KW-0732">Signal</keyword>
<dbReference type="EMBL" id="JACICE010000001">
    <property type="protein sequence ID" value="MBB3775024.1"/>
    <property type="molecule type" value="Genomic_DNA"/>
</dbReference>
<feature type="signal peptide" evidence="2">
    <location>
        <begin position="1"/>
        <end position="25"/>
    </location>
</feature>
<comment type="caution">
    <text evidence="3">The sequence shown here is derived from an EMBL/GenBank/DDBJ whole genome shotgun (WGS) entry which is preliminary data.</text>
</comment>
<reference evidence="3 4" key="1">
    <citation type="submission" date="2020-08" db="EMBL/GenBank/DDBJ databases">
        <title>Genomic Encyclopedia of Type Strains, Phase IV (KMG-IV): sequencing the most valuable type-strain genomes for metagenomic binning, comparative biology and taxonomic classification.</title>
        <authorList>
            <person name="Goeker M."/>
        </authorList>
    </citation>
    <scope>NUCLEOTIDE SEQUENCE [LARGE SCALE GENOMIC DNA]</scope>
    <source>
        <strain evidence="3 4">DSM 8510</strain>
    </source>
</reference>
<organism evidence="3 4">
    <name type="scientific">Erythrobacter ramosus</name>
    <dbReference type="NCBI Taxonomy" id="35811"/>
    <lineage>
        <taxon>Bacteria</taxon>
        <taxon>Pseudomonadati</taxon>
        <taxon>Pseudomonadota</taxon>
        <taxon>Alphaproteobacteria</taxon>
        <taxon>Sphingomonadales</taxon>
        <taxon>Erythrobacteraceae</taxon>
        <taxon>Erythrobacter/Porphyrobacter group</taxon>
        <taxon>Erythrobacter</taxon>
    </lineage>
</organism>
<evidence type="ECO:0000313" key="4">
    <source>
        <dbReference type="Proteomes" id="UP000548685"/>
    </source>
</evidence>
<evidence type="ECO:0000313" key="3">
    <source>
        <dbReference type="EMBL" id="MBB3775024.1"/>
    </source>
</evidence>
<accession>A0ABR6HWK8</accession>
<sequence length="197" mass="20375">MGKIAIHRPLALVALVLASSGCAMLGGNVKGSFSCKAPAGDCAPTSVIDERATRAAINETVTTLAEHRVEHPADRGPGADRLKVVLAAFRDAQGRTHEARIVEVPLPDPIGKHFKDPASRREVAHALARVVAAARQPQDPVAPVPDPEPTISALPDVLTAPSQHAPAGGPGPSLSPSRVPHLDHPAEAPVATESPKP</sequence>
<feature type="region of interest" description="Disordered" evidence="1">
    <location>
        <begin position="134"/>
        <end position="197"/>
    </location>
</feature>